<organism evidence="5 6">
    <name type="scientific">Alteriqipengyuania halimionae</name>
    <dbReference type="NCBI Taxonomy" id="1926630"/>
    <lineage>
        <taxon>Bacteria</taxon>
        <taxon>Pseudomonadati</taxon>
        <taxon>Pseudomonadota</taxon>
        <taxon>Alphaproteobacteria</taxon>
        <taxon>Sphingomonadales</taxon>
        <taxon>Erythrobacteraceae</taxon>
        <taxon>Alteriqipengyuania</taxon>
    </lineage>
</organism>
<evidence type="ECO:0000313" key="6">
    <source>
        <dbReference type="Proteomes" id="UP000429229"/>
    </source>
</evidence>
<dbReference type="InterPro" id="IPR019826">
    <property type="entry name" value="Carboxylesterase_B_AS"/>
</dbReference>
<dbReference type="AlphaFoldDB" id="A0A6I4U227"/>
<dbReference type="EMBL" id="WTYR01000001">
    <property type="protein sequence ID" value="MXP08983.1"/>
    <property type="molecule type" value="Genomic_DNA"/>
</dbReference>
<dbReference type="PANTHER" id="PTHR11559">
    <property type="entry name" value="CARBOXYLESTERASE"/>
    <property type="match status" value="1"/>
</dbReference>
<name>A0A6I4U227_9SPHN</name>
<keyword evidence="2 3" id="KW-0378">Hydrolase</keyword>
<protein>
    <recommendedName>
        <fullName evidence="3">Carboxylic ester hydrolase</fullName>
        <ecNumber evidence="3">3.1.1.-</ecNumber>
    </recommendedName>
</protein>
<gene>
    <name evidence="5" type="ORF">GRI68_02170</name>
</gene>
<comment type="similarity">
    <text evidence="1 3">Belongs to the type-B carboxylesterase/lipase family.</text>
</comment>
<dbReference type="InterPro" id="IPR050309">
    <property type="entry name" value="Type-B_Carboxylest/Lipase"/>
</dbReference>
<dbReference type="OrthoDB" id="9775851at2"/>
<proteinExistence type="inferred from homology"/>
<dbReference type="InterPro" id="IPR029058">
    <property type="entry name" value="AB_hydrolase_fold"/>
</dbReference>
<dbReference type="EC" id="3.1.1.-" evidence="3"/>
<dbReference type="Pfam" id="PF00135">
    <property type="entry name" value="COesterase"/>
    <property type="match status" value="1"/>
</dbReference>
<evidence type="ECO:0000256" key="3">
    <source>
        <dbReference type="RuleBase" id="RU361235"/>
    </source>
</evidence>
<evidence type="ECO:0000313" key="5">
    <source>
        <dbReference type="EMBL" id="MXP08983.1"/>
    </source>
</evidence>
<accession>A0A6I4U227</accession>
<dbReference type="Proteomes" id="UP000429229">
    <property type="component" value="Unassembled WGS sequence"/>
</dbReference>
<evidence type="ECO:0000259" key="4">
    <source>
        <dbReference type="Pfam" id="PF00135"/>
    </source>
</evidence>
<evidence type="ECO:0000256" key="1">
    <source>
        <dbReference type="ARBA" id="ARBA00005964"/>
    </source>
</evidence>
<sequence length="545" mass="58890">MKRSIDWISLAMLAVVGAMVVLVCCTSLAAQTLTRPEVVLGQGALRGQLEDGIEVYRGIPYAAAPVEKLRWRPPAPPPQWEGVREAADFGPACIQPRLPETSFYYVAPGETSEDCLSLNVWTPSRAGSKPVIVWIHGGSLRIGGSAEPLYDGATFSRENVVFVSINYRLGVLGWLAHPALSRENRDGISGNYGLLDQIAALEWVRANIASFGGDPDNVTIMGESAGALSASYLLASPLARGLFAKAIVESPNSRTFPALDRRAYGLPAAQGIGMLVFQRLEIKSLKDARRIDAQALVDAATKGGFPAQGVIDGTVLPDQLIDIFDAGEQAPVPILVGYNSGEVKGQRAFVPPTPESAAAYEAAIRRGYGALADEYLRLYPSNDMAKSMVRVLTDAIYGWAAERMARKQEAIGQDAYFYLFDYCYPAAEARDLCAFHAGELPFVFGHWDDDRLPANWPAAPDSAAALSRQMIAFWTSFARTGRPQAPDGTQWPQYGDVGNTMVFAQTGQAVIQPRPGMFELHEAFVAERRDEGEAWGLVSGVAAGE</sequence>
<comment type="caution">
    <text evidence="5">The sequence shown here is derived from an EMBL/GenBank/DDBJ whole genome shotgun (WGS) entry which is preliminary data.</text>
</comment>
<feature type="domain" description="Carboxylesterase type B" evidence="4">
    <location>
        <begin position="36"/>
        <end position="497"/>
    </location>
</feature>
<dbReference type="PROSITE" id="PS00122">
    <property type="entry name" value="CARBOXYLESTERASE_B_1"/>
    <property type="match status" value="1"/>
</dbReference>
<dbReference type="RefSeq" id="WP_160615487.1">
    <property type="nucleotide sequence ID" value="NZ_WTYR01000001.1"/>
</dbReference>
<dbReference type="InterPro" id="IPR002018">
    <property type="entry name" value="CarbesteraseB"/>
</dbReference>
<keyword evidence="6" id="KW-1185">Reference proteome</keyword>
<reference evidence="5 6" key="1">
    <citation type="submission" date="2019-12" db="EMBL/GenBank/DDBJ databases">
        <title>Genomic-based taxomic classification of the family Erythrobacteraceae.</title>
        <authorList>
            <person name="Xu L."/>
        </authorList>
    </citation>
    <scope>NUCLEOTIDE SEQUENCE [LARGE SCALE GENOMIC DNA]</scope>
    <source>
        <strain evidence="5 6">LMG 29519</strain>
    </source>
</reference>
<dbReference type="GO" id="GO:0016787">
    <property type="term" value="F:hydrolase activity"/>
    <property type="evidence" value="ECO:0007669"/>
    <property type="project" value="UniProtKB-KW"/>
</dbReference>
<evidence type="ECO:0000256" key="2">
    <source>
        <dbReference type="ARBA" id="ARBA00022801"/>
    </source>
</evidence>
<dbReference type="SUPFAM" id="SSF53474">
    <property type="entry name" value="alpha/beta-Hydrolases"/>
    <property type="match status" value="1"/>
</dbReference>
<dbReference type="Gene3D" id="3.40.50.1820">
    <property type="entry name" value="alpha/beta hydrolase"/>
    <property type="match status" value="1"/>
</dbReference>